<dbReference type="InterPro" id="IPR014782">
    <property type="entry name" value="Peptidase_M1_dom"/>
</dbReference>
<dbReference type="Proteomes" id="UP001143486">
    <property type="component" value="Unassembled WGS sequence"/>
</dbReference>
<protein>
    <submittedName>
        <fullName evidence="5">Aminopeptidase</fullName>
    </submittedName>
</protein>
<dbReference type="RefSeq" id="WP_271186557.1">
    <property type="nucleotide sequence ID" value="NZ_BSFE01000004.1"/>
</dbReference>
<dbReference type="GO" id="GO:0005615">
    <property type="term" value="C:extracellular space"/>
    <property type="evidence" value="ECO:0007669"/>
    <property type="project" value="TreeGrafter"/>
</dbReference>
<dbReference type="AlphaFoldDB" id="A0A9W6IKY2"/>
<dbReference type="GO" id="GO:0070006">
    <property type="term" value="F:metalloaminopeptidase activity"/>
    <property type="evidence" value="ECO:0007669"/>
    <property type="project" value="TreeGrafter"/>
</dbReference>
<feature type="signal peptide" evidence="3">
    <location>
        <begin position="1"/>
        <end position="21"/>
    </location>
</feature>
<dbReference type="Gene3D" id="1.10.390.10">
    <property type="entry name" value="Neutral Protease Domain 2"/>
    <property type="match status" value="1"/>
</dbReference>
<feature type="compositionally biased region" description="Basic and acidic residues" evidence="2">
    <location>
        <begin position="797"/>
        <end position="811"/>
    </location>
</feature>
<dbReference type="PANTHER" id="PTHR11533">
    <property type="entry name" value="PROTEASE M1 ZINC METALLOPROTEASE"/>
    <property type="match status" value="1"/>
</dbReference>
<keyword evidence="6" id="KW-1185">Reference proteome</keyword>
<keyword evidence="5" id="KW-0645">Protease</keyword>
<feature type="domain" description="Peptidase M1 membrane alanine aminopeptidase" evidence="4">
    <location>
        <begin position="393"/>
        <end position="595"/>
    </location>
</feature>
<evidence type="ECO:0000313" key="6">
    <source>
        <dbReference type="Proteomes" id="UP001143486"/>
    </source>
</evidence>
<dbReference type="SUPFAM" id="SSF55486">
    <property type="entry name" value="Metalloproteases ('zincins'), catalytic domain"/>
    <property type="match status" value="1"/>
</dbReference>
<dbReference type="CDD" id="cd09604">
    <property type="entry name" value="M1_APN_like"/>
    <property type="match status" value="1"/>
</dbReference>
<evidence type="ECO:0000256" key="2">
    <source>
        <dbReference type="SAM" id="MobiDB-lite"/>
    </source>
</evidence>
<keyword evidence="3" id="KW-0732">Signal</keyword>
<feature type="chain" id="PRO_5040807462" evidence="3">
    <location>
        <begin position="22"/>
        <end position="811"/>
    </location>
</feature>
<gene>
    <name evidence="5" type="ORF">GCM10017621_16950</name>
</gene>
<evidence type="ECO:0000256" key="3">
    <source>
        <dbReference type="SAM" id="SignalP"/>
    </source>
</evidence>
<feature type="compositionally biased region" description="Gly residues" evidence="2">
    <location>
        <begin position="121"/>
        <end position="131"/>
    </location>
</feature>
<dbReference type="Pfam" id="PF01433">
    <property type="entry name" value="Peptidase_M1"/>
    <property type="match status" value="1"/>
</dbReference>
<proteinExistence type="predicted"/>
<evidence type="ECO:0000256" key="1">
    <source>
        <dbReference type="SAM" id="Coils"/>
    </source>
</evidence>
<evidence type="ECO:0000259" key="4">
    <source>
        <dbReference type="Pfam" id="PF01433"/>
    </source>
</evidence>
<keyword evidence="5" id="KW-0378">Hydrolase</keyword>
<feature type="region of interest" description="Disordered" evidence="2">
    <location>
        <begin position="620"/>
        <end position="640"/>
    </location>
</feature>
<evidence type="ECO:0000313" key="5">
    <source>
        <dbReference type="EMBL" id="GLK52187.1"/>
    </source>
</evidence>
<organism evidence="5 6">
    <name type="scientific">Maricaulis virginensis</name>
    <dbReference type="NCBI Taxonomy" id="144022"/>
    <lineage>
        <taxon>Bacteria</taxon>
        <taxon>Pseudomonadati</taxon>
        <taxon>Pseudomonadota</taxon>
        <taxon>Alphaproteobacteria</taxon>
        <taxon>Maricaulales</taxon>
        <taxon>Maricaulaceae</taxon>
        <taxon>Maricaulis</taxon>
    </lineage>
</organism>
<feature type="region of interest" description="Disordered" evidence="2">
    <location>
        <begin position="39"/>
        <end position="61"/>
    </location>
</feature>
<dbReference type="GO" id="GO:0043171">
    <property type="term" value="P:peptide catabolic process"/>
    <property type="evidence" value="ECO:0007669"/>
    <property type="project" value="TreeGrafter"/>
</dbReference>
<comment type="caution">
    <text evidence="5">The sequence shown here is derived from an EMBL/GenBank/DDBJ whole genome shotgun (WGS) entry which is preliminary data.</text>
</comment>
<keyword evidence="5" id="KW-0031">Aminopeptidase</keyword>
<name>A0A9W6IKY2_9PROT</name>
<sequence length="811" mass="92766">MRNFSLIAMATAAATFNVAAAQPIQQTTNNWRDAFRQLEDEDWPSPNRERRATGAPGPDYWQQDVDYDIDIRLDEEEKHLYGSETVTYTNNAPDPLDFLWFQLDQNRFRPDSIAVMTETVGDGGRSSGRVGGSNPEGISASAVRRRQQIADDGYGHNITAVTDADGNPVDFTIVDTLMRIDLDDTLETGESVVLNIEWDYRLIETGVIGGRAGWECFEETEDTGGDCIYQIAQWFPRAAAFSDYEGWHNKAFLGRGEFTLEFGDYDVSITVPQDFIVSATGVLQNPEDVLNQAQRDRLEEARTSEEPVFIVTPSEARANERRGTRSEATWEFRAENVRDFAWAGSRKFIWDAVGVEQDGEGAAPELVMAMSFYPNESEPLWSAFSTRAVEHTLDVYSSFSFPYPYPVAQSIAGPQGGMEYPMITFNGGTYGRPVVDDDGNLTYSRSAKRGLIGVIIHEIGHIYFPMTVNSDERQWTWMDEGINTFLQFQAERQWEEDFPSRRGDPDLIADYMVSTNQMPIMTQSDSVLQFGSNAYGKPATALVVLRETILGRELFDEAFRTYANRWRFRRPTPYDFFRTMEEVSGVDLDWFWRGWFYSTDHVDISLDRVIEGTFNTENPEIENARERAEDDADPESLTQAGNREAGIAYYEERNPEVVDFYSRNDEHTVTNREREAYDSFREELEDWEAAIVDSDERIYYLDFTNQGGVVMPIILEFTFADGGSEIVRIPAEVWRYNPDNVTWTYMTDREVVSVELDPLHETADADRSDNFFPPRIEPTRLEVYRSSSDNDTMMDDMDQRVTRDSIRTRPQ</sequence>
<feature type="region of interest" description="Disordered" evidence="2">
    <location>
        <begin position="785"/>
        <end position="811"/>
    </location>
</feature>
<dbReference type="GO" id="GO:0008270">
    <property type="term" value="F:zinc ion binding"/>
    <property type="evidence" value="ECO:0007669"/>
    <property type="project" value="InterPro"/>
</dbReference>
<feature type="region of interest" description="Disordered" evidence="2">
    <location>
        <begin position="119"/>
        <end position="140"/>
    </location>
</feature>
<dbReference type="InterPro" id="IPR050344">
    <property type="entry name" value="Peptidase_M1_aminopeptidases"/>
</dbReference>
<keyword evidence="1" id="KW-0175">Coiled coil</keyword>
<dbReference type="GO" id="GO:0042277">
    <property type="term" value="F:peptide binding"/>
    <property type="evidence" value="ECO:0007669"/>
    <property type="project" value="TreeGrafter"/>
</dbReference>
<dbReference type="EMBL" id="BSFE01000004">
    <property type="protein sequence ID" value="GLK52187.1"/>
    <property type="molecule type" value="Genomic_DNA"/>
</dbReference>
<reference evidence="5" key="1">
    <citation type="journal article" date="2014" name="Int. J. Syst. Evol. Microbiol.">
        <title>Complete genome sequence of Corynebacterium casei LMG S-19264T (=DSM 44701T), isolated from a smear-ripened cheese.</title>
        <authorList>
            <consortium name="US DOE Joint Genome Institute (JGI-PGF)"/>
            <person name="Walter F."/>
            <person name="Albersmeier A."/>
            <person name="Kalinowski J."/>
            <person name="Ruckert C."/>
        </authorList>
    </citation>
    <scope>NUCLEOTIDE SEQUENCE</scope>
    <source>
        <strain evidence="5">VKM B-1513</strain>
    </source>
</reference>
<feature type="coiled-coil region" evidence="1">
    <location>
        <begin position="670"/>
        <end position="697"/>
    </location>
</feature>
<dbReference type="GO" id="GO:0016020">
    <property type="term" value="C:membrane"/>
    <property type="evidence" value="ECO:0007669"/>
    <property type="project" value="TreeGrafter"/>
</dbReference>
<dbReference type="GO" id="GO:0005737">
    <property type="term" value="C:cytoplasm"/>
    <property type="evidence" value="ECO:0007669"/>
    <property type="project" value="TreeGrafter"/>
</dbReference>
<dbReference type="InterPro" id="IPR027268">
    <property type="entry name" value="Peptidase_M4/M1_CTD_sf"/>
</dbReference>
<reference evidence="5" key="2">
    <citation type="submission" date="2023-01" db="EMBL/GenBank/DDBJ databases">
        <authorList>
            <person name="Sun Q."/>
            <person name="Evtushenko L."/>
        </authorList>
    </citation>
    <scope>NUCLEOTIDE SEQUENCE</scope>
    <source>
        <strain evidence="5">VKM B-1513</strain>
    </source>
</reference>
<accession>A0A9W6IKY2</accession>
<dbReference type="PANTHER" id="PTHR11533:SF174">
    <property type="entry name" value="PUROMYCIN-SENSITIVE AMINOPEPTIDASE-RELATED"/>
    <property type="match status" value="1"/>
</dbReference>